<dbReference type="RefSeq" id="WP_155921858.1">
    <property type="nucleotide sequence ID" value="NZ_MZMR01000001.1"/>
</dbReference>
<gene>
    <name evidence="2" type="ORF">B5P44_p00103</name>
</gene>
<sequence>MTPRIDPPNDHQGGQPTSARCGWNGCTKPGQPEYDDRCGDHEYSQCRTEGCTENADDGEGFDGFCGNCADREEAAGRWS</sequence>
<geneLocation type="plasmid" evidence="2">
    <name>pCBMA213_1</name>
</geneLocation>
<evidence type="ECO:0000313" key="2">
    <source>
        <dbReference type="EMBL" id="AVN58398.1"/>
    </source>
</evidence>
<evidence type="ECO:0000256" key="1">
    <source>
        <dbReference type="SAM" id="MobiDB-lite"/>
    </source>
</evidence>
<dbReference type="AlphaFoldDB" id="A0A343VR74"/>
<proteinExistence type="predicted"/>
<organism evidence="2">
    <name type="scientific">Mycolicibacterium sp. CBMA 213</name>
    <dbReference type="NCBI Taxonomy" id="1968788"/>
    <lineage>
        <taxon>Bacteria</taxon>
        <taxon>Bacillati</taxon>
        <taxon>Actinomycetota</taxon>
        <taxon>Actinomycetes</taxon>
        <taxon>Mycobacteriales</taxon>
        <taxon>Mycobacteriaceae</taxon>
        <taxon>Mycolicibacterium</taxon>
    </lineage>
</organism>
<dbReference type="EMBL" id="MF600313">
    <property type="protein sequence ID" value="AVN58398.1"/>
    <property type="molecule type" value="Genomic_DNA"/>
</dbReference>
<protein>
    <submittedName>
        <fullName evidence="2">Uncharacterized protein</fullName>
    </submittedName>
</protein>
<keyword evidence="2" id="KW-0614">Plasmid</keyword>
<feature type="region of interest" description="Disordered" evidence="1">
    <location>
        <begin position="1"/>
        <end position="22"/>
    </location>
</feature>
<accession>A0A343VR74</accession>
<reference evidence="2" key="1">
    <citation type="journal article" date="2018" name="Front. Microbiol.">
        <title>Beyond the Limits: tRNA Array Units in Mycobacterium Genomes.</title>
        <authorList>
            <person name="Morgado S.M."/>
            <person name="Vicente A.C."/>
        </authorList>
    </citation>
    <scope>NUCLEOTIDE SEQUENCE</scope>
    <source>
        <strain evidence="2">CBMA 213</strain>
        <plasmid evidence="2">pCBMA213_1</plasmid>
    </source>
</reference>
<name>A0A343VR74_9MYCO</name>